<protein>
    <submittedName>
        <fullName evidence="1">Retrotransposon gag protein</fullName>
    </submittedName>
</protein>
<organism evidence="1 2">
    <name type="scientific">Cucumis melo var. makuwa</name>
    <name type="common">Oriental melon</name>
    <dbReference type="NCBI Taxonomy" id="1194695"/>
    <lineage>
        <taxon>Eukaryota</taxon>
        <taxon>Viridiplantae</taxon>
        <taxon>Streptophyta</taxon>
        <taxon>Embryophyta</taxon>
        <taxon>Tracheophyta</taxon>
        <taxon>Spermatophyta</taxon>
        <taxon>Magnoliopsida</taxon>
        <taxon>eudicotyledons</taxon>
        <taxon>Gunneridae</taxon>
        <taxon>Pentapetalae</taxon>
        <taxon>rosids</taxon>
        <taxon>fabids</taxon>
        <taxon>Cucurbitales</taxon>
        <taxon>Cucurbitaceae</taxon>
        <taxon>Benincaseae</taxon>
        <taxon>Cucumis</taxon>
    </lineage>
</organism>
<name>A0A5D3BWW9_CUCMM</name>
<evidence type="ECO:0000313" key="2">
    <source>
        <dbReference type="Proteomes" id="UP000321947"/>
    </source>
</evidence>
<comment type="caution">
    <text evidence="1">The sequence shown here is derived from an EMBL/GenBank/DDBJ whole genome shotgun (WGS) entry which is preliminary data.</text>
</comment>
<sequence>MLMKVVEERDYEIASLKNHIESRDVAESSHTHIVKNTNKGKALPECKRPEQAGKVDDPNYCKYHWVITHPIEKCFMLKELILKLAREKKIELDIDEVAQTNHVAIEMTSSVPPLTQLDDQRKSLIQFGTFEPILVQFQQRIVMIDSQNKEVHGKDDGERWIVLASSSLKNFIVASSSSSSKALNFIIVDEDLLMCCDREGLHLHLFTCVVVRRIYIFIFLHVLQPRSQESCRLKHVVAENIIVSNMLQPRMSSSQIFDRIIIISIFNAAQSIESSSSPSLIGVVNRIIIISIFNVAQSMESSSSPSSMQYASQFYSLVALICEQLELDESVELSVLLDFGKSNVQTVVPIKKDNDVAWYLAFAKDATSRHPLVAHVSVNYLGTSSSSSNVRENVDMSLNIDVYKKGYKWYVKASHYKKSDLWMLRKYTSDHDCSLSTAQSSHMQASSTVIGNCLIDDFRFMSTDRFIPKEIVHKARTNLGVNISYQKAWRAKEYMVKILHGNTVELYALIPRFFDKLVESNPGICIALEMDDSGHFKFCLMAFGASIKG</sequence>
<dbReference type="PANTHER" id="PTHR31973:SF195">
    <property type="entry name" value="MUDR FAMILY TRANSPOSASE"/>
    <property type="match status" value="1"/>
</dbReference>
<evidence type="ECO:0000313" key="1">
    <source>
        <dbReference type="EMBL" id="TYK02726.1"/>
    </source>
</evidence>
<proteinExistence type="predicted"/>
<dbReference type="EMBL" id="SSTD01015385">
    <property type="protein sequence ID" value="TYK02726.1"/>
    <property type="molecule type" value="Genomic_DNA"/>
</dbReference>
<dbReference type="AlphaFoldDB" id="A0A5D3BWW9"/>
<accession>A0A5D3BWW9</accession>
<dbReference type="Proteomes" id="UP000321947">
    <property type="component" value="Unassembled WGS sequence"/>
</dbReference>
<dbReference type="PANTHER" id="PTHR31973">
    <property type="entry name" value="POLYPROTEIN, PUTATIVE-RELATED"/>
    <property type="match status" value="1"/>
</dbReference>
<gene>
    <name evidence="1" type="ORF">E5676_scaffold1154G00240</name>
</gene>
<reference evidence="1 2" key="1">
    <citation type="submission" date="2019-08" db="EMBL/GenBank/DDBJ databases">
        <title>Draft genome sequences of two oriental melons (Cucumis melo L. var makuwa).</title>
        <authorList>
            <person name="Kwon S.-Y."/>
        </authorList>
    </citation>
    <scope>NUCLEOTIDE SEQUENCE [LARGE SCALE GENOMIC DNA]</scope>
    <source>
        <strain evidence="2">cv. Chang Bougi</strain>
        <tissue evidence="1">Leaf</tissue>
    </source>
</reference>